<evidence type="ECO:0000256" key="4">
    <source>
        <dbReference type="ARBA" id="ARBA00022741"/>
    </source>
</evidence>
<organism evidence="14 16">
    <name type="scientific">Enterococcus hirae</name>
    <dbReference type="NCBI Taxonomy" id="1354"/>
    <lineage>
        <taxon>Bacteria</taxon>
        <taxon>Bacillati</taxon>
        <taxon>Bacillota</taxon>
        <taxon>Bacilli</taxon>
        <taxon>Lactobacillales</taxon>
        <taxon>Enterococcaceae</taxon>
        <taxon>Enterococcus</taxon>
    </lineage>
</organism>
<dbReference type="Proteomes" id="UP000352698">
    <property type="component" value="Unassembled WGS sequence"/>
</dbReference>
<dbReference type="SUPFAM" id="SSF56719">
    <property type="entry name" value="Type II DNA topoisomerase"/>
    <property type="match status" value="1"/>
</dbReference>
<comment type="similarity">
    <text evidence="2 11">Belongs to the type II topoisomerase GyrB family.</text>
</comment>
<dbReference type="PROSITE" id="PS50880">
    <property type="entry name" value="TOPRIM"/>
    <property type="match status" value="1"/>
</dbReference>
<feature type="site" description="Interaction with DNA" evidence="11">
    <location>
        <position position="462"/>
    </location>
</feature>
<evidence type="ECO:0000259" key="12">
    <source>
        <dbReference type="PROSITE" id="PS50880"/>
    </source>
</evidence>
<dbReference type="Pfam" id="PF00986">
    <property type="entry name" value="DNA_gyraseB_C"/>
    <property type="match status" value="1"/>
</dbReference>
<evidence type="ECO:0000256" key="6">
    <source>
        <dbReference type="ARBA" id="ARBA00022842"/>
    </source>
</evidence>
<evidence type="ECO:0000256" key="10">
    <source>
        <dbReference type="ARBA" id="ARBA00063644"/>
    </source>
</evidence>
<dbReference type="PRINTS" id="PR00418">
    <property type="entry name" value="TPI2FAMILY"/>
</dbReference>
<dbReference type="GO" id="GO:0006265">
    <property type="term" value="P:DNA topological change"/>
    <property type="evidence" value="ECO:0007669"/>
    <property type="project" value="UniProtKB-UniRule"/>
</dbReference>
<dbReference type="Pfam" id="PF01751">
    <property type="entry name" value="Toprim"/>
    <property type="match status" value="1"/>
</dbReference>
<keyword evidence="3 11" id="KW-0479">Metal-binding</keyword>
<evidence type="ECO:0000256" key="5">
    <source>
        <dbReference type="ARBA" id="ARBA00022840"/>
    </source>
</evidence>
<dbReference type="PROSITE" id="PS00177">
    <property type="entry name" value="TOPOISOMERASE_II"/>
    <property type="match status" value="1"/>
</dbReference>
<keyword evidence="6 11" id="KW-0460">Magnesium</keyword>
<evidence type="ECO:0000313" key="13">
    <source>
        <dbReference type="EMBL" id="RBT67112.1"/>
    </source>
</evidence>
<comment type="catalytic activity">
    <reaction evidence="1 11">
        <text>ATP-dependent breakage, passage and rejoining of double-stranded DNA.</text>
        <dbReference type="EC" id="5.6.2.2"/>
    </reaction>
</comment>
<reference evidence="14 16" key="2">
    <citation type="submission" date="2019-05" db="EMBL/GenBank/DDBJ databases">
        <authorList>
            <consortium name="Pathogen Informatics"/>
        </authorList>
    </citation>
    <scope>NUCLEOTIDE SEQUENCE [LARGE SCALE GENOMIC DNA]</scope>
    <source>
        <strain evidence="14 16">NCTC12204</strain>
    </source>
</reference>
<evidence type="ECO:0000256" key="7">
    <source>
        <dbReference type="ARBA" id="ARBA00023029"/>
    </source>
</evidence>
<comment type="subunit">
    <text evidence="11">Heterotetramer, composed of two GyrA and two GyrB chains. In the heterotetramer, GyrA contains the active site tyrosine that forms a transient covalent intermediate with DNA, while GyrB binds cofactors and catalyzes ATP hydrolysis.</text>
</comment>
<name>A0A1V8XK69_ENTHR</name>
<feature type="site" description="Interaction with DNA" evidence="11">
    <location>
        <position position="459"/>
    </location>
</feature>
<dbReference type="NCBIfam" id="NF004189">
    <property type="entry name" value="PRK05644.1"/>
    <property type="match status" value="1"/>
</dbReference>
<dbReference type="InterPro" id="IPR006171">
    <property type="entry name" value="TOPRIM_dom"/>
</dbReference>
<evidence type="ECO:0000313" key="15">
    <source>
        <dbReference type="Proteomes" id="UP000253498"/>
    </source>
</evidence>
<evidence type="ECO:0000256" key="1">
    <source>
        <dbReference type="ARBA" id="ARBA00000185"/>
    </source>
</evidence>
<comment type="caution">
    <text evidence="14">The sequence shown here is derived from an EMBL/GenBank/DDBJ whole genome shotgun (WGS) entry which is preliminary data.</text>
</comment>
<dbReference type="InterPro" id="IPR003594">
    <property type="entry name" value="HATPase_dom"/>
</dbReference>
<dbReference type="InterPro" id="IPR002288">
    <property type="entry name" value="DNA_gyrase_B_C"/>
</dbReference>
<feature type="binding site" evidence="11">
    <location>
        <position position="434"/>
    </location>
    <ligand>
        <name>Mg(2+)</name>
        <dbReference type="ChEBI" id="CHEBI:18420"/>
        <label>1</label>
        <note>catalytic</note>
    </ligand>
</feature>
<dbReference type="HAMAP" id="MF_01898">
    <property type="entry name" value="GyrB"/>
    <property type="match status" value="1"/>
</dbReference>
<dbReference type="STRING" id="1354.A6P53_00025"/>
<evidence type="ECO:0000256" key="2">
    <source>
        <dbReference type="ARBA" id="ARBA00010708"/>
    </source>
</evidence>
<dbReference type="GeneID" id="56786273"/>
<keyword evidence="5 11" id="KW-0067">ATP-binding</keyword>
<dbReference type="SMART" id="SM00387">
    <property type="entry name" value="HATPase_c"/>
    <property type="match status" value="1"/>
</dbReference>
<dbReference type="PRINTS" id="PR01159">
    <property type="entry name" value="DNAGYRASEB"/>
</dbReference>
<dbReference type="InterPro" id="IPR001241">
    <property type="entry name" value="Topo_IIA"/>
</dbReference>
<protein>
    <recommendedName>
        <fullName evidence="11">DNA gyrase subunit B</fullName>
        <ecNumber evidence="11">5.6.2.2</ecNumber>
    </recommendedName>
</protein>
<feature type="binding site" evidence="11">
    <location>
        <position position="507"/>
    </location>
    <ligand>
        <name>Mg(2+)</name>
        <dbReference type="ChEBI" id="CHEBI:18420"/>
        <label>2</label>
    </ligand>
</feature>
<dbReference type="GO" id="GO:0005737">
    <property type="term" value="C:cytoplasm"/>
    <property type="evidence" value="ECO:0007669"/>
    <property type="project" value="UniProtKB-SubCell"/>
</dbReference>
<evidence type="ECO:0000256" key="3">
    <source>
        <dbReference type="ARBA" id="ARBA00022723"/>
    </source>
</evidence>
<evidence type="ECO:0000256" key="11">
    <source>
        <dbReference type="HAMAP-Rule" id="MF_01898"/>
    </source>
</evidence>
<dbReference type="Proteomes" id="UP000253498">
    <property type="component" value="Unassembled WGS sequence"/>
</dbReference>
<dbReference type="Pfam" id="PF00204">
    <property type="entry name" value="DNA_gyraseB"/>
    <property type="match status" value="1"/>
</dbReference>
<dbReference type="InterPro" id="IPR013506">
    <property type="entry name" value="Topo_IIA_bsu_dom2"/>
</dbReference>
<proteinExistence type="inferred from homology"/>
<dbReference type="EMBL" id="LESJ01000006">
    <property type="protein sequence ID" value="RBT67112.1"/>
    <property type="molecule type" value="Genomic_DNA"/>
</dbReference>
<dbReference type="Gene3D" id="3.30.565.10">
    <property type="entry name" value="Histidine kinase-like ATPase, C-terminal domain"/>
    <property type="match status" value="1"/>
</dbReference>
<dbReference type="EMBL" id="CABEEP010000001">
    <property type="protein sequence ID" value="VTQ57946.1"/>
    <property type="molecule type" value="Genomic_DNA"/>
</dbReference>
<dbReference type="InterPro" id="IPR013760">
    <property type="entry name" value="Topo_IIA-like_dom_sf"/>
</dbReference>
<dbReference type="InterPro" id="IPR000565">
    <property type="entry name" value="Topo_IIA_B"/>
</dbReference>
<dbReference type="GO" id="GO:0006261">
    <property type="term" value="P:DNA-templated DNA replication"/>
    <property type="evidence" value="ECO:0007669"/>
    <property type="project" value="UniProtKB-UniRule"/>
</dbReference>
<dbReference type="NCBIfam" id="TIGR01059">
    <property type="entry name" value="gyrB"/>
    <property type="match status" value="1"/>
</dbReference>
<dbReference type="GO" id="GO:0046872">
    <property type="term" value="F:metal ion binding"/>
    <property type="evidence" value="ECO:0007669"/>
    <property type="project" value="UniProtKB-KW"/>
</dbReference>
<dbReference type="EC" id="5.6.2.2" evidence="11"/>
<comment type="function">
    <text evidence="11">A type II topoisomerase that negatively supercoils closed circular double-stranded (ds) DNA in an ATP-dependent manner to modulate DNA topology and maintain chromosomes in an underwound state. Negative supercoiling favors strand separation, and DNA replication, transcription, recombination and repair, all of which involve strand separation. Also able to catalyze the interconversion of other topological isomers of dsDNA rings, including catenanes and knotted rings. Type II topoisomerases break and join 2 DNA strands simultaneously in an ATP-dependent manner.</text>
</comment>
<comment type="subunit">
    <text evidence="10">Heterotetramer composed of ParC and ParE.</text>
</comment>
<dbReference type="InterPro" id="IPR014721">
    <property type="entry name" value="Ribsml_uS5_D2-typ_fold_subgr"/>
</dbReference>
<dbReference type="SMART" id="SM00433">
    <property type="entry name" value="TOP2c"/>
    <property type="match status" value="1"/>
</dbReference>
<dbReference type="GO" id="GO:0034335">
    <property type="term" value="F:DNA negative supercoiling activity"/>
    <property type="evidence" value="ECO:0007669"/>
    <property type="project" value="UniProtKB-ARBA"/>
</dbReference>
<comment type="miscellaneous">
    <text evidence="11">Few gyrases are as efficient as E.coli at forming negative supercoils. Not all organisms have 2 type II topoisomerases; in organisms with a single type II topoisomerase this enzyme also has to decatenate newly replicated chromosomes.</text>
</comment>
<dbReference type="CDD" id="cd00822">
    <property type="entry name" value="TopoII_Trans_DNA_gyrase"/>
    <property type="match status" value="1"/>
</dbReference>
<dbReference type="GO" id="GO:0005694">
    <property type="term" value="C:chromosome"/>
    <property type="evidence" value="ECO:0007669"/>
    <property type="project" value="InterPro"/>
</dbReference>
<evidence type="ECO:0000313" key="16">
    <source>
        <dbReference type="Proteomes" id="UP000352698"/>
    </source>
</evidence>
<dbReference type="InterPro" id="IPR034160">
    <property type="entry name" value="TOPRIM_GyrB"/>
</dbReference>
<dbReference type="FunFam" id="3.40.50.670:FF:000002">
    <property type="entry name" value="DNA gyrase subunit B"/>
    <property type="match status" value="1"/>
</dbReference>
<dbReference type="InterPro" id="IPR020568">
    <property type="entry name" value="Ribosomal_Su5_D2-typ_SF"/>
</dbReference>
<dbReference type="AlphaFoldDB" id="A0A1V8XK69"/>
<comment type="subcellular location">
    <subcellularLocation>
        <location evidence="11">Cytoplasm</location>
    </subcellularLocation>
</comment>
<dbReference type="CDD" id="cd16928">
    <property type="entry name" value="HATPase_GyrB-like"/>
    <property type="match status" value="1"/>
</dbReference>
<dbReference type="InterPro" id="IPR011557">
    <property type="entry name" value="GyrB"/>
</dbReference>
<evidence type="ECO:0000313" key="14">
    <source>
        <dbReference type="EMBL" id="VTQ57946.1"/>
    </source>
</evidence>
<comment type="cofactor">
    <cofactor evidence="11">
        <name>Mg(2+)</name>
        <dbReference type="ChEBI" id="CHEBI:18420"/>
    </cofactor>
    <cofactor evidence="11">
        <name>Mn(2+)</name>
        <dbReference type="ChEBI" id="CHEBI:29035"/>
    </cofactor>
    <cofactor evidence="11">
        <name>Ca(2+)</name>
        <dbReference type="ChEBI" id="CHEBI:29108"/>
    </cofactor>
    <text evidence="11">Binds two Mg(2+) per subunit. The magnesium ions form salt bridges with both the protein and the DNA. Can also accept other divalent metal cations, such as Mn(2+) or Ca(2+).</text>
</comment>
<keyword evidence="11" id="KW-0963">Cytoplasm</keyword>
<feature type="binding site" evidence="11">
    <location>
        <position position="509"/>
    </location>
    <ligand>
        <name>Mg(2+)</name>
        <dbReference type="ChEBI" id="CHEBI:18420"/>
        <label>2</label>
    </ligand>
</feature>
<dbReference type="Pfam" id="PF02518">
    <property type="entry name" value="HATPase_c"/>
    <property type="match status" value="1"/>
</dbReference>
<dbReference type="RefSeq" id="WP_010736776.1">
    <property type="nucleotide sequence ID" value="NZ_BSWW01000003.1"/>
</dbReference>
<reference evidence="13 15" key="1">
    <citation type="submission" date="2015-06" db="EMBL/GenBank/DDBJ databases">
        <title>The Genome Sequence of Enterococcus hirae 88EA1.</title>
        <authorList>
            <consortium name="The Broad Institute Genomics Platform"/>
            <consortium name="The Broad Institute Genome Sequencing Center for Infectious Disease"/>
            <person name="Earl A.M."/>
            <person name="Van Tyne D."/>
            <person name="Lebreton F."/>
            <person name="Saavedra J.T."/>
            <person name="Gilmore M.S."/>
            <person name="Manson McGuire A."/>
            <person name="Clock S."/>
            <person name="Crupain M."/>
            <person name="Rangan U."/>
            <person name="Young S."/>
            <person name="Abouelleil A."/>
            <person name="Cao P."/>
            <person name="Chapman S.B."/>
            <person name="Griggs A."/>
            <person name="Priest M."/>
            <person name="Shea T."/>
            <person name="Wortman J."/>
            <person name="Nusbaum C."/>
            <person name="Birren B."/>
        </authorList>
    </citation>
    <scope>NUCLEOTIDE SEQUENCE [LARGE SCALE GENOMIC DNA]</scope>
    <source>
        <strain evidence="13 15">88EA1</strain>
    </source>
</reference>
<dbReference type="GO" id="GO:0005524">
    <property type="term" value="F:ATP binding"/>
    <property type="evidence" value="ECO:0007669"/>
    <property type="project" value="UniProtKB-UniRule"/>
</dbReference>
<dbReference type="FunFam" id="3.30.565.10:FF:000002">
    <property type="entry name" value="DNA gyrase subunit B"/>
    <property type="match status" value="1"/>
</dbReference>
<dbReference type="CDD" id="cd03366">
    <property type="entry name" value="TOPRIM_TopoIIA_GyrB"/>
    <property type="match status" value="1"/>
</dbReference>
<sequence>MTDEKSLVERAKEYDASQIQVLEGLEAVRKRPGMYIGSTSSEGLHHLVWEIVDNSIDEVLAGFATKIQVIIEKDNSITVIDDGRGIPVDIQAKTGRPAVETVFTVLHAGGKFGGGGYKVSGGLHGVGSSVVNALSTQLDVKVYKDGNVYYQEYRRGAVVDDLKIIEQTDRNGTTVHFIPDPEIFTETTVFDFNKLATRIRELAFLNRGMKISIEDKREESPVVKEYHYDGGIKSYVEYLNANKTVIFPEPVYLEGEQQDITVEVSMQYTDGYHSNIMSFANNIHTYEGGTHESGFKTALTRVINDYARKQKLMKENDDNLTGEDVREGLTAVISIKHPDPQFEGQTKTKLGNSEVRTVTDRLFSEHFMKFLLENPSVGRQIIEKGLLASKARLAAKRAREVTRRKGALEISNLPGKLADCSSNDPEKCELFIVEGDSAGGSAKQGRNREFQAILPIRGKILNVEKASMDKILANEEIRSLFTAMGTGFGEDFDVSKARYHKLVIMTDADVDGAHIRTLLLTLFYRYMRPIVEAGYVYIAQPPLYGVKQGKKITYVQPGKNAEEDLKQVVASLPATPKPSVQRYKGLGEMDDHQLWETTMDPSNRMMARVSVDDAIAADQIFEMLMGDRVEPRRAFIEENAHYVKNLDI</sequence>
<dbReference type="SUPFAM" id="SSF55874">
    <property type="entry name" value="ATPase domain of HSP90 chaperone/DNA topoisomerase II/histidine kinase"/>
    <property type="match status" value="1"/>
</dbReference>
<accession>A0A1V8XK69</accession>
<dbReference type="SUPFAM" id="SSF54211">
    <property type="entry name" value="Ribosomal protein S5 domain 2-like"/>
    <property type="match status" value="1"/>
</dbReference>
<evidence type="ECO:0000256" key="8">
    <source>
        <dbReference type="ARBA" id="ARBA00023125"/>
    </source>
</evidence>
<dbReference type="InterPro" id="IPR036890">
    <property type="entry name" value="HATPase_C_sf"/>
</dbReference>
<dbReference type="InterPro" id="IPR018522">
    <property type="entry name" value="TopoIIA_CS"/>
</dbReference>
<dbReference type="GO" id="GO:0003677">
    <property type="term" value="F:DNA binding"/>
    <property type="evidence" value="ECO:0007669"/>
    <property type="project" value="UniProtKB-KW"/>
</dbReference>
<dbReference type="PANTHER" id="PTHR45866">
    <property type="entry name" value="DNA GYRASE/TOPOISOMERASE SUBUNIT B"/>
    <property type="match status" value="1"/>
</dbReference>
<evidence type="ECO:0000256" key="9">
    <source>
        <dbReference type="ARBA" id="ARBA00023235"/>
    </source>
</evidence>
<dbReference type="Gene3D" id="3.30.230.10">
    <property type="match status" value="1"/>
</dbReference>
<keyword evidence="8" id="KW-0238">DNA-binding</keyword>
<keyword evidence="4 11" id="KW-0547">Nucleotide-binding</keyword>
<gene>
    <name evidence="11 14" type="primary">gyrB</name>
    <name evidence="13" type="ORF">EB03_01876</name>
    <name evidence="14" type="ORF">NCTC12204_00005</name>
</gene>
<keyword evidence="7 11" id="KW-0799">Topoisomerase</keyword>
<dbReference type="Gene3D" id="3.40.50.670">
    <property type="match status" value="1"/>
</dbReference>
<dbReference type="InterPro" id="IPR013759">
    <property type="entry name" value="Topo_IIA_B_C"/>
</dbReference>
<keyword evidence="9 11" id="KW-0413">Isomerase</keyword>
<dbReference type="NCBIfam" id="NF011501">
    <property type="entry name" value="PRK14939.1"/>
    <property type="match status" value="1"/>
</dbReference>
<feature type="domain" description="Toprim" evidence="12">
    <location>
        <begin position="428"/>
        <end position="542"/>
    </location>
</feature>
<dbReference type="PANTHER" id="PTHR45866:SF1">
    <property type="entry name" value="DNA GYRASE SUBUNIT B, MITOCHONDRIAL"/>
    <property type="match status" value="1"/>
</dbReference>
<dbReference type="FunFam" id="3.30.230.10:FF:000005">
    <property type="entry name" value="DNA gyrase subunit B"/>
    <property type="match status" value="1"/>
</dbReference>
<feature type="binding site" evidence="11">
    <location>
        <position position="507"/>
    </location>
    <ligand>
        <name>Mg(2+)</name>
        <dbReference type="ChEBI" id="CHEBI:18420"/>
        <label>1</label>
        <note>catalytic</note>
    </ligand>
</feature>